<sequence>MMSGRELKASEAAALVVLMVEAREVSNPEMRERYGITITGESRKHLTAEKLVESRRGRRGAYFYELTDLGWARLAEGFRTGTLPVPKGSAGAMARALVKGLGGFMVRSGHPLAEIFGPSSDPDMPPEPTPVPPSTAPTLRTADADPGAEIEARIRAAYTELAREPGAWVSLTRLRPLLSDVPRADVDAALRRMNRMPDVNLVPESNQKTLTSRDREAAVTIGDQAKHLLWIGA</sequence>
<name>A0A1H1HWH2_9ACTN</name>
<accession>A0A1H1HWH2</accession>
<dbReference type="AlphaFoldDB" id="A0A1H1HWH2"/>
<keyword evidence="3" id="KW-1185">Reference proteome</keyword>
<feature type="region of interest" description="Disordered" evidence="1">
    <location>
        <begin position="119"/>
        <end position="142"/>
    </location>
</feature>
<dbReference type="Proteomes" id="UP000217103">
    <property type="component" value="Unassembled WGS sequence"/>
</dbReference>
<gene>
    <name evidence="2" type="ORF">SAMN04489764_4875</name>
</gene>
<protein>
    <submittedName>
        <fullName evidence="2">Uncharacterized protein</fullName>
    </submittedName>
</protein>
<evidence type="ECO:0000256" key="1">
    <source>
        <dbReference type="SAM" id="MobiDB-lite"/>
    </source>
</evidence>
<dbReference type="OrthoDB" id="3822696at2"/>
<dbReference type="EMBL" id="FNKK01000002">
    <property type="protein sequence ID" value="SDR29498.1"/>
    <property type="molecule type" value="Genomic_DNA"/>
</dbReference>
<proteinExistence type="predicted"/>
<evidence type="ECO:0000313" key="3">
    <source>
        <dbReference type="Proteomes" id="UP000217103"/>
    </source>
</evidence>
<reference evidence="2 3" key="1">
    <citation type="submission" date="2016-10" db="EMBL/GenBank/DDBJ databases">
        <authorList>
            <person name="de Groot N.N."/>
        </authorList>
    </citation>
    <scope>NUCLEOTIDE SEQUENCE [LARGE SCALE GENOMIC DNA]</scope>
    <source>
        <strain evidence="2 3">DSM 43794</strain>
    </source>
</reference>
<evidence type="ECO:0000313" key="2">
    <source>
        <dbReference type="EMBL" id="SDR29498.1"/>
    </source>
</evidence>
<dbReference type="STRING" id="35622.SAMN04489764_4875"/>
<feature type="compositionally biased region" description="Pro residues" evidence="1">
    <location>
        <begin position="123"/>
        <end position="135"/>
    </location>
</feature>
<organism evidence="2 3">
    <name type="scientific">Thermostaphylospora chromogena</name>
    <dbReference type="NCBI Taxonomy" id="35622"/>
    <lineage>
        <taxon>Bacteria</taxon>
        <taxon>Bacillati</taxon>
        <taxon>Actinomycetota</taxon>
        <taxon>Actinomycetes</taxon>
        <taxon>Streptosporangiales</taxon>
        <taxon>Thermomonosporaceae</taxon>
        <taxon>Thermostaphylospora</taxon>
    </lineage>
</organism>